<gene>
    <name evidence="6" type="ORF">AaeL_AAEL004681</name>
</gene>
<keyword evidence="4" id="KW-0812">Transmembrane</keyword>
<evidence type="ECO:0000259" key="5">
    <source>
        <dbReference type="Pfam" id="PF08409"/>
    </source>
</evidence>
<evidence type="ECO:0000256" key="1">
    <source>
        <dbReference type="ARBA" id="ARBA00022737"/>
    </source>
</evidence>
<dbReference type="PANTHER" id="PTHR44809">
    <property type="match status" value="1"/>
</dbReference>
<evidence type="ECO:0000256" key="4">
    <source>
        <dbReference type="SAM" id="Phobius"/>
    </source>
</evidence>
<dbReference type="EMBL" id="CH477311">
    <property type="protein sequence ID" value="EAT43936.1"/>
    <property type="molecule type" value="Genomic_DNA"/>
</dbReference>
<feature type="transmembrane region" description="Helical" evidence="4">
    <location>
        <begin position="7"/>
        <end position="26"/>
    </location>
</feature>
<dbReference type="InterPro" id="IPR013618">
    <property type="entry name" value="TMTC_DUF1736"/>
</dbReference>
<feature type="transmembrane region" description="Helical" evidence="4">
    <location>
        <begin position="246"/>
        <end position="263"/>
    </location>
</feature>
<reference evidence="6" key="2">
    <citation type="journal article" date="2007" name="Science">
        <title>Genome sequence of Aedes aegypti, a major arbovirus vector.</title>
        <authorList>
            <person name="Nene V."/>
            <person name="Wortman J.R."/>
            <person name="Lawson D."/>
            <person name="Haas B."/>
            <person name="Kodira C."/>
            <person name="Tu Z.J."/>
            <person name="Loftus B."/>
            <person name="Xi Z."/>
            <person name="Megy K."/>
            <person name="Grabherr M."/>
            <person name="Ren Q."/>
            <person name="Zdobnov E.M."/>
            <person name="Lobo N.F."/>
            <person name="Campbell K.S."/>
            <person name="Brown S.E."/>
            <person name="Bonaldo M.F."/>
            <person name="Zhu J."/>
            <person name="Sinkins S.P."/>
            <person name="Hogenkamp D.G."/>
            <person name="Amedeo P."/>
            <person name="Arensburger P."/>
            <person name="Atkinson P.W."/>
            <person name="Bidwell S."/>
            <person name="Biedler J."/>
            <person name="Birney E."/>
            <person name="Bruggner R.V."/>
            <person name="Costas J."/>
            <person name="Coy M.R."/>
            <person name="Crabtree J."/>
            <person name="Crawford M."/>
            <person name="Debruyn B."/>
            <person name="Decaprio D."/>
            <person name="Eiglmeier K."/>
            <person name="Eisenstadt E."/>
            <person name="El-Dorry H."/>
            <person name="Gelbart W.M."/>
            <person name="Gomes S.L."/>
            <person name="Hammond M."/>
            <person name="Hannick L.I."/>
            <person name="Hogan J.R."/>
            <person name="Holmes M.H."/>
            <person name="Jaffe D."/>
            <person name="Johnston J.S."/>
            <person name="Kennedy R.C."/>
            <person name="Koo H."/>
            <person name="Kravitz S."/>
            <person name="Kriventseva E.V."/>
            <person name="Kulp D."/>
            <person name="Labutti K."/>
            <person name="Lee E."/>
            <person name="Li S."/>
            <person name="Lovin D.D."/>
            <person name="Mao C."/>
            <person name="Mauceli E."/>
            <person name="Menck C.F."/>
            <person name="Miller J.R."/>
            <person name="Montgomery P."/>
            <person name="Mori A."/>
            <person name="Nascimento A.L."/>
            <person name="Naveira H.F."/>
            <person name="Nusbaum C."/>
            <person name="O'leary S."/>
            <person name="Orvis J."/>
            <person name="Pertea M."/>
            <person name="Quesneville H."/>
            <person name="Reidenbach K.R."/>
            <person name="Rogers Y.H."/>
            <person name="Roth C.W."/>
            <person name="Schneider J.R."/>
            <person name="Schatz M."/>
            <person name="Shumway M."/>
            <person name="Stanke M."/>
            <person name="Stinson E.O."/>
            <person name="Tubio J.M."/>
            <person name="Vanzee J.P."/>
            <person name="Verjovski-Almeida S."/>
            <person name="Werner D."/>
            <person name="White O."/>
            <person name="Wyder S."/>
            <person name="Zeng Q."/>
            <person name="Zhao Q."/>
            <person name="Zhao Y."/>
            <person name="Hill C.A."/>
            <person name="Raikhel A.S."/>
            <person name="Soares M.B."/>
            <person name="Knudson D.L."/>
            <person name="Lee N.H."/>
            <person name="Galagan J."/>
            <person name="Salzberg S.L."/>
            <person name="Paulsen I.T."/>
            <person name="Dimopoulos G."/>
            <person name="Collins F.H."/>
            <person name="Birren B."/>
            <person name="Fraser-Liggett C.M."/>
            <person name="Severson D.W."/>
        </authorList>
    </citation>
    <scope>NUCLEOTIDE SEQUENCE [LARGE SCALE GENOMIC DNA]</scope>
    <source>
        <strain evidence="6">Liverpool</strain>
    </source>
</reference>
<dbReference type="STRING" id="7159.Q17C55"/>
<organism evidence="6 7">
    <name type="scientific">Aedes aegypti</name>
    <name type="common">Yellowfever mosquito</name>
    <name type="synonym">Culex aegypti</name>
    <dbReference type="NCBI Taxonomy" id="7159"/>
    <lineage>
        <taxon>Eukaryota</taxon>
        <taxon>Metazoa</taxon>
        <taxon>Ecdysozoa</taxon>
        <taxon>Arthropoda</taxon>
        <taxon>Hexapoda</taxon>
        <taxon>Insecta</taxon>
        <taxon>Pterygota</taxon>
        <taxon>Neoptera</taxon>
        <taxon>Endopterygota</taxon>
        <taxon>Diptera</taxon>
        <taxon>Nematocera</taxon>
        <taxon>Culicoidea</taxon>
        <taxon>Culicidae</taxon>
        <taxon>Culicinae</taxon>
        <taxon>Aedini</taxon>
        <taxon>Aedes</taxon>
        <taxon>Stegomyia</taxon>
    </lineage>
</organism>
<keyword evidence="4" id="KW-1133">Transmembrane helix</keyword>
<reference evidence="6" key="1">
    <citation type="submission" date="2005-10" db="EMBL/GenBank/DDBJ databases">
        <authorList>
            <person name="Loftus B.J."/>
            <person name="Nene V.M."/>
            <person name="Hannick L.I."/>
            <person name="Bidwell S."/>
            <person name="Haas B."/>
            <person name="Amedeo P."/>
            <person name="Orvis J."/>
            <person name="Wortman J.R."/>
            <person name="White O.R."/>
            <person name="Salzberg S."/>
            <person name="Shumway M."/>
            <person name="Koo H."/>
            <person name="Zhao Y."/>
            <person name="Holmes M."/>
            <person name="Miller J."/>
            <person name="Schatz M."/>
            <person name="Pop M."/>
            <person name="Pai G."/>
            <person name="Utterback T."/>
            <person name="Rogers Y.-H."/>
            <person name="Kravitz S."/>
            <person name="Fraser C.M."/>
        </authorList>
    </citation>
    <scope>NUCLEOTIDE SEQUENCE</scope>
    <source>
        <strain evidence="6">Liverpool</strain>
    </source>
</reference>
<feature type="transmembrane region" description="Helical" evidence="4">
    <location>
        <begin position="205"/>
        <end position="225"/>
    </location>
</feature>
<dbReference type="PhylomeDB" id="Q17C55"/>
<sequence>VTGIVGRADVLACIFFLISLLAYHGHFDNSLHIKWSSMNIQVVVFLVECLLVMMPQVVVVGHSLFFPCHGGIRKIETFHRKTLCKKQQPSSSRATLLERMNEEKMRTLVDIILGGLSMLAKETGITVFLLNVAYDVYRNWASLKKTILDVRWSEETHQFGRRVSRVLLSMGVLLAVRLALLQGSLPKFSQQDNPTAFHPNLYVRLLTFCYLAAFNWWLLLCPSTLSHDWQMGSIPLVTSISDPRNLLTFIAFFAALLFVYRGMMDFE</sequence>
<name>Q17C55_AEDAE</name>
<proteinExistence type="predicted"/>
<evidence type="ECO:0000313" key="6">
    <source>
        <dbReference type="EMBL" id="EAT43936.1"/>
    </source>
</evidence>
<evidence type="ECO:0000313" key="7">
    <source>
        <dbReference type="Proteomes" id="UP000682892"/>
    </source>
</evidence>
<keyword evidence="2" id="KW-0802">TPR repeat</keyword>
<feature type="non-terminal residue" evidence="6">
    <location>
        <position position="1"/>
    </location>
</feature>
<keyword evidence="3 4" id="KW-0472">Membrane</keyword>
<dbReference type="PANTHER" id="PTHR44809:SF1">
    <property type="entry name" value="PROTEIN O-MANNOSYL-TRANSFERASE TMTC1"/>
    <property type="match status" value="1"/>
</dbReference>
<accession>Q17C55</accession>
<dbReference type="Proteomes" id="UP000682892">
    <property type="component" value="Unassembled WGS sequence"/>
</dbReference>
<reference evidence="6" key="3">
    <citation type="submission" date="2012-09" db="EMBL/GenBank/DDBJ databases">
        <authorList>
            <consortium name="VectorBase"/>
        </authorList>
    </citation>
    <scope>NUCLEOTIDE SEQUENCE</scope>
    <source>
        <strain evidence="6">Liverpool</strain>
    </source>
</reference>
<dbReference type="VEuPathDB" id="VectorBase:AAEL020586"/>
<dbReference type="PaxDb" id="7159-AAEL004681-PA"/>
<keyword evidence="1" id="KW-0677">Repeat</keyword>
<dbReference type="Pfam" id="PF08409">
    <property type="entry name" value="TMTC_DUF1736"/>
    <property type="match status" value="1"/>
</dbReference>
<feature type="non-terminal residue" evidence="6">
    <location>
        <position position="267"/>
    </location>
</feature>
<dbReference type="InterPro" id="IPR052943">
    <property type="entry name" value="TMTC_O-mannosyl-trnsfr"/>
</dbReference>
<feature type="transmembrane region" description="Helical" evidence="4">
    <location>
        <begin position="38"/>
        <end position="65"/>
    </location>
</feature>
<dbReference type="AlphaFoldDB" id="Q17C55"/>
<evidence type="ECO:0000256" key="3">
    <source>
        <dbReference type="ARBA" id="ARBA00023136"/>
    </source>
</evidence>
<protein>
    <submittedName>
        <fullName evidence="6">AAEL004681-PA</fullName>
    </submittedName>
</protein>
<dbReference type="eggNOG" id="KOG1124">
    <property type="taxonomic scope" value="Eukaryota"/>
</dbReference>
<dbReference type="HOGENOM" id="CLU_1044124_0_0_1"/>
<feature type="domain" description="DUF1736" evidence="5">
    <location>
        <begin position="183"/>
        <end position="255"/>
    </location>
</feature>
<evidence type="ECO:0000256" key="2">
    <source>
        <dbReference type="ARBA" id="ARBA00022803"/>
    </source>
</evidence>